<dbReference type="OrthoDB" id="9764164at2"/>
<dbReference type="RefSeq" id="WP_128250289.1">
    <property type="nucleotide sequence ID" value="NZ_CP034951.1"/>
</dbReference>
<dbReference type="Gene3D" id="3.40.50.1110">
    <property type="entry name" value="SGNH hydrolase"/>
    <property type="match status" value="2"/>
</dbReference>
<proteinExistence type="predicted"/>
<protein>
    <submittedName>
        <fullName evidence="1">G-D-S-L family lipolytic protein</fullName>
    </submittedName>
</protein>
<dbReference type="EMBL" id="CP034951">
    <property type="protein sequence ID" value="QAA81908.1"/>
    <property type="molecule type" value="Genomic_DNA"/>
</dbReference>
<evidence type="ECO:0000313" key="1">
    <source>
        <dbReference type="EMBL" id="QAA81908.1"/>
    </source>
</evidence>
<dbReference type="Proteomes" id="UP000285517">
    <property type="component" value="Chromosome"/>
</dbReference>
<evidence type="ECO:0000313" key="2">
    <source>
        <dbReference type="Proteomes" id="UP000285517"/>
    </source>
</evidence>
<gene>
    <name evidence="1" type="ORF">EI546_09310</name>
</gene>
<dbReference type="AlphaFoldDB" id="A0A410G3P1"/>
<dbReference type="PROSITE" id="PS51257">
    <property type="entry name" value="PROKAR_LIPOPROTEIN"/>
    <property type="match status" value="1"/>
</dbReference>
<name>A0A410G3P1_9FLAO</name>
<accession>A0A410G3P1</accession>
<organism evidence="1 2">
    <name type="scientific">Aequorivita ciconiae</name>
    <dbReference type="NCBI Taxonomy" id="2494375"/>
    <lineage>
        <taxon>Bacteria</taxon>
        <taxon>Pseudomonadati</taxon>
        <taxon>Bacteroidota</taxon>
        <taxon>Flavobacteriia</taxon>
        <taxon>Flavobacteriales</taxon>
        <taxon>Flavobacteriaceae</taxon>
        <taxon>Aequorivita</taxon>
    </lineage>
</organism>
<dbReference type="KEGG" id="aev:EI546_09310"/>
<dbReference type="GO" id="GO:0016788">
    <property type="term" value="F:hydrolase activity, acting on ester bonds"/>
    <property type="evidence" value="ECO:0007669"/>
    <property type="project" value="UniProtKB-ARBA"/>
</dbReference>
<dbReference type="SUPFAM" id="SSF52266">
    <property type="entry name" value="SGNH hydrolase"/>
    <property type="match status" value="2"/>
</dbReference>
<keyword evidence="2" id="KW-1185">Reference proteome</keyword>
<dbReference type="InterPro" id="IPR036514">
    <property type="entry name" value="SGNH_hydro_sf"/>
</dbReference>
<sequence>MKNILKYSFAFLVVGLIGCEPEFENPVTDDGFYNSGTADLSKFVAVGNSLTAGYSSGALYISGQKNSYPNIMAEQFEFAGGGEFTQPLMNDNLGGLLLNGMQIAENRFVLSVDANGNPGPVRLEGTPTTDITNKLSGPFNNMGVPGAKSFHLVAPGYGNVAGVPMGAANPYFVRFASSENATVIEDAVSQNPTFFSLWIGNNDILSYATSGGAGVDQTGNFDPRSYGSNDITDPNVFASVYSQQVDALSAGGAKGVLVNIPEITSIPYFTTVPTKVIPLDAATADQLNAQFAAYNNQILPGLVGASVITAQEAALRKIVFSAGQNYPIMTDDDLTDLTQILQGPPFNLPAQTAGLLGQLRQVNANDLIVLTASSIIGTTPDPNNPQGIMGVTIPLSDQFVLAASEQARITTATNAYNTTIKALADAKGLAFVDSKMALSQLANGGIPYDGGMLTSQFVTGGAFSLDGVHPTARGYAYISNLMIHAINSTYEATIPTVHIGNYPTITLWNN</sequence>
<reference evidence="1 2" key="1">
    <citation type="submission" date="2019-01" db="EMBL/GenBank/DDBJ databases">
        <title>Complete genome sequencing of Aequorivita sp. H23M31.</title>
        <authorList>
            <person name="Bae J.-W."/>
        </authorList>
    </citation>
    <scope>NUCLEOTIDE SEQUENCE [LARGE SCALE GENOMIC DNA]</scope>
    <source>
        <strain evidence="1 2">H23M31</strain>
    </source>
</reference>